<sequence length="209" mass="22272">HSWGGVSFRSLLSTSLMKKGAQTQLLLTLQISQPMETSGVQMQFAPPVEAPATVPNSHRGKFPPSPCEVCGLGLTLGSAAPSATFHTLIFNCQCKCITAAITYAACFASLGAFCIILGLALSTQMEGQMEGDYTKKVNRKLIHADSLSELSSQGSSEVSQRNGFRQHAAPSSAIIYRVPSLGISGSMEVRSEPTTGGAFPHEELQLYEF</sequence>
<dbReference type="Ensembl" id="ENSSFOT00015071858.1">
    <property type="protein sequence ID" value="ENSSFOP00015060330.1"/>
    <property type="gene ID" value="ENSSFOG00015030434.1"/>
</dbReference>
<feature type="transmembrane region" description="Helical" evidence="1">
    <location>
        <begin position="100"/>
        <end position="121"/>
    </location>
</feature>
<name>A0A8C9VKS4_SCLFO</name>
<proteinExistence type="predicted"/>
<keyword evidence="1" id="KW-0812">Transmembrane</keyword>
<reference evidence="2" key="3">
    <citation type="submission" date="2025-09" db="UniProtKB">
        <authorList>
            <consortium name="Ensembl"/>
        </authorList>
    </citation>
    <scope>IDENTIFICATION</scope>
</reference>
<reference evidence="2 3" key="1">
    <citation type="submission" date="2019-04" db="EMBL/GenBank/DDBJ databases">
        <authorList>
            <consortium name="Wellcome Sanger Institute Data Sharing"/>
        </authorList>
    </citation>
    <scope>NUCLEOTIDE SEQUENCE [LARGE SCALE GENOMIC DNA]</scope>
</reference>
<protein>
    <submittedName>
        <fullName evidence="2">Uncharacterized protein</fullName>
    </submittedName>
</protein>
<evidence type="ECO:0000313" key="3">
    <source>
        <dbReference type="Proteomes" id="UP000694397"/>
    </source>
</evidence>
<keyword evidence="1" id="KW-0472">Membrane</keyword>
<dbReference type="AlphaFoldDB" id="A0A8C9VKS4"/>
<organism evidence="2 3">
    <name type="scientific">Scleropages formosus</name>
    <name type="common">Asian bonytongue</name>
    <name type="synonym">Osteoglossum formosum</name>
    <dbReference type="NCBI Taxonomy" id="113540"/>
    <lineage>
        <taxon>Eukaryota</taxon>
        <taxon>Metazoa</taxon>
        <taxon>Chordata</taxon>
        <taxon>Craniata</taxon>
        <taxon>Vertebrata</taxon>
        <taxon>Euteleostomi</taxon>
        <taxon>Actinopterygii</taxon>
        <taxon>Neopterygii</taxon>
        <taxon>Teleostei</taxon>
        <taxon>Osteoglossocephala</taxon>
        <taxon>Osteoglossomorpha</taxon>
        <taxon>Osteoglossiformes</taxon>
        <taxon>Osteoglossidae</taxon>
        <taxon>Scleropages</taxon>
    </lineage>
</organism>
<dbReference type="Proteomes" id="UP000694397">
    <property type="component" value="Chromosome 18"/>
</dbReference>
<reference evidence="2" key="2">
    <citation type="submission" date="2025-08" db="UniProtKB">
        <authorList>
            <consortium name="Ensembl"/>
        </authorList>
    </citation>
    <scope>IDENTIFICATION</scope>
</reference>
<evidence type="ECO:0000256" key="1">
    <source>
        <dbReference type="SAM" id="Phobius"/>
    </source>
</evidence>
<evidence type="ECO:0000313" key="2">
    <source>
        <dbReference type="Ensembl" id="ENSSFOP00015060330.1"/>
    </source>
</evidence>
<keyword evidence="3" id="KW-1185">Reference proteome</keyword>
<accession>A0A8C9VKS4</accession>
<keyword evidence="1" id="KW-1133">Transmembrane helix</keyword>